<reference evidence="1 2" key="1">
    <citation type="journal article" date="2018" name="Mol. Plant">
        <title>The genome of Artemisia annua provides insight into the evolution of Asteraceae family and artemisinin biosynthesis.</title>
        <authorList>
            <person name="Shen Q."/>
            <person name="Zhang L."/>
            <person name="Liao Z."/>
            <person name="Wang S."/>
            <person name="Yan T."/>
            <person name="Shi P."/>
            <person name="Liu M."/>
            <person name="Fu X."/>
            <person name="Pan Q."/>
            <person name="Wang Y."/>
            <person name="Lv Z."/>
            <person name="Lu X."/>
            <person name="Zhang F."/>
            <person name="Jiang W."/>
            <person name="Ma Y."/>
            <person name="Chen M."/>
            <person name="Hao X."/>
            <person name="Li L."/>
            <person name="Tang Y."/>
            <person name="Lv G."/>
            <person name="Zhou Y."/>
            <person name="Sun X."/>
            <person name="Brodelius P.E."/>
            <person name="Rose J.K.C."/>
            <person name="Tang K."/>
        </authorList>
    </citation>
    <scope>NUCLEOTIDE SEQUENCE [LARGE SCALE GENOMIC DNA]</scope>
    <source>
        <strain evidence="2">cv. Huhao1</strain>
        <tissue evidence="1">Leaf</tissue>
    </source>
</reference>
<name>A0A2U1NA03_ARTAN</name>
<dbReference type="Proteomes" id="UP000245207">
    <property type="component" value="Unassembled WGS sequence"/>
</dbReference>
<keyword evidence="2" id="KW-1185">Reference proteome</keyword>
<accession>A0A2U1NA03</accession>
<evidence type="ECO:0000313" key="2">
    <source>
        <dbReference type="Proteomes" id="UP000245207"/>
    </source>
</evidence>
<dbReference type="EMBL" id="PKPP01003265">
    <property type="protein sequence ID" value="PWA70312.1"/>
    <property type="molecule type" value="Genomic_DNA"/>
</dbReference>
<organism evidence="1 2">
    <name type="scientific">Artemisia annua</name>
    <name type="common">Sweet wormwood</name>
    <dbReference type="NCBI Taxonomy" id="35608"/>
    <lineage>
        <taxon>Eukaryota</taxon>
        <taxon>Viridiplantae</taxon>
        <taxon>Streptophyta</taxon>
        <taxon>Embryophyta</taxon>
        <taxon>Tracheophyta</taxon>
        <taxon>Spermatophyta</taxon>
        <taxon>Magnoliopsida</taxon>
        <taxon>eudicotyledons</taxon>
        <taxon>Gunneridae</taxon>
        <taxon>Pentapetalae</taxon>
        <taxon>asterids</taxon>
        <taxon>campanulids</taxon>
        <taxon>Asterales</taxon>
        <taxon>Asteraceae</taxon>
        <taxon>Asteroideae</taxon>
        <taxon>Anthemideae</taxon>
        <taxon>Artemisiinae</taxon>
        <taxon>Artemisia</taxon>
    </lineage>
</organism>
<protein>
    <submittedName>
        <fullName evidence="1">Uncharacterized protein</fullName>
    </submittedName>
</protein>
<proteinExistence type="predicted"/>
<gene>
    <name evidence="1" type="ORF">CTI12_AA288210</name>
</gene>
<dbReference type="AlphaFoldDB" id="A0A2U1NA03"/>
<evidence type="ECO:0000313" key="1">
    <source>
        <dbReference type="EMBL" id="PWA70312.1"/>
    </source>
</evidence>
<sequence length="58" mass="6841">MAQSLIRVMIFYRVQKLLCILVYEITKPTLSTKFCRFEKVAFEIDMNSSTDAFIIFAR</sequence>
<comment type="caution">
    <text evidence="1">The sequence shown here is derived from an EMBL/GenBank/DDBJ whole genome shotgun (WGS) entry which is preliminary data.</text>
</comment>